<evidence type="ECO:0008006" key="3">
    <source>
        <dbReference type="Google" id="ProtNLM"/>
    </source>
</evidence>
<dbReference type="EMBL" id="MFDM01000029">
    <property type="protein sequence ID" value="OGE42216.1"/>
    <property type="molecule type" value="Genomic_DNA"/>
</dbReference>
<comment type="caution">
    <text evidence="1">The sequence shown here is derived from an EMBL/GenBank/DDBJ whole genome shotgun (WGS) entry which is preliminary data.</text>
</comment>
<name>A0A1F5KMQ8_9BACT</name>
<sequence length="135" mass="15927">MKYKRDDRWLLSRLDEIWSNHFPDVKQNNRVFIRFGRSSRLRLGSIKLDKKSGNSMITLTGMFKNDHVPSAVVDHTIAHELCHYTHGFSSLRPKLHKYPHHGGVIRQELILRGLGHLVTAYKAWVKKYRKQFKYA</sequence>
<accession>A0A1F5KMQ8</accession>
<organism evidence="1 2">
    <name type="scientific">Candidatus Daviesbacteria bacterium RIFCSPLOWO2_01_FULL_39_12</name>
    <dbReference type="NCBI Taxonomy" id="1797785"/>
    <lineage>
        <taxon>Bacteria</taxon>
        <taxon>Candidatus Daviesiibacteriota</taxon>
    </lineage>
</organism>
<dbReference type="AlphaFoldDB" id="A0A1F5KMQ8"/>
<protein>
    <recommendedName>
        <fullName evidence="3">SprT-like domain-containing protein</fullName>
    </recommendedName>
</protein>
<evidence type="ECO:0000313" key="2">
    <source>
        <dbReference type="Proteomes" id="UP000178565"/>
    </source>
</evidence>
<reference evidence="1 2" key="1">
    <citation type="journal article" date="2016" name="Nat. Commun.">
        <title>Thousands of microbial genomes shed light on interconnected biogeochemical processes in an aquifer system.</title>
        <authorList>
            <person name="Anantharaman K."/>
            <person name="Brown C.T."/>
            <person name="Hug L.A."/>
            <person name="Sharon I."/>
            <person name="Castelle C.J."/>
            <person name="Probst A.J."/>
            <person name="Thomas B.C."/>
            <person name="Singh A."/>
            <person name="Wilkins M.J."/>
            <person name="Karaoz U."/>
            <person name="Brodie E.L."/>
            <person name="Williams K.H."/>
            <person name="Hubbard S.S."/>
            <person name="Banfield J.F."/>
        </authorList>
    </citation>
    <scope>NUCLEOTIDE SEQUENCE [LARGE SCALE GENOMIC DNA]</scope>
</reference>
<dbReference type="Proteomes" id="UP000178565">
    <property type="component" value="Unassembled WGS sequence"/>
</dbReference>
<evidence type="ECO:0000313" key="1">
    <source>
        <dbReference type="EMBL" id="OGE42216.1"/>
    </source>
</evidence>
<gene>
    <name evidence="1" type="ORF">A3B45_04630</name>
</gene>
<proteinExistence type="predicted"/>
<dbReference type="STRING" id="1797785.A3B45_04630"/>